<dbReference type="Gene3D" id="3.40.1080.20">
    <property type="entry name" value="Acetyl-CoA hydrolase/transferase C-terminal domain"/>
    <property type="match status" value="1"/>
</dbReference>
<feature type="domain" description="Acetyl-CoA hydrolase/transferase C-terminal" evidence="3">
    <location>
        <begin position="236"/>
        <end position="392"/>
    </location>
</feature>
<dbReference type="GO" id="GO:0008775">
    <property type="term" value="F:acetate CoA-transferase activity"/>
    <property type="evidence" value="ECO:0007669"/>
    <property type="project" value="InterPro"/>
</dbReference>
<dbReference type="GO" id="GO:0016903">
    <property type="term" value="F:oxidoreductase activity, acting on the aldehyde or oxo group of donors"/>
    <property type="evidence" value="ECO:0007669"/>
    <property type="project" value="InterPro"/>
</dbReference>
<name>G0VM98_MEGEL</name>
<evidence type="ECO:0000256" key="1">
    <source>
        <dbReference type="ARBA" id="ARBA00023002"/>
    </source>
</evidence>
<dbReference type="KEGG" id="med:MELS_0437"/>
<dbReference type="InterPro" id="IPR037171">
    <property type="entry name" value="NagB/RpiA_transferase-like"/>
</dbReference>
<dbReference type="eggNOG" id="COG0427">
    <property type="taxonomic scope" value="Bacteria"/>
</dbReference>
<sequence>MSDIKSVLFVGVGGQGTILASKILTIGLIGHGYDVKMSEVHGMSQRGGSVSTQVHFGSKVYSPIIGEGSADILVSFEEMEAARYARFLKKDGKMVVNTTQIPSLPVLSGVCQYPRGIVEELKKHVPVWAFDATKVDAIVESEEPISLAPNREPSAIDQQIAENIFPYLHDGITLQLGIGGMPNALGSLIAGLDLKDLGMHTELMSDGYLDLYQSGKITNDKKPFQRGKGVFSICMGSKELYEFLDHNQDILSAPMHYVNNPETIRQLDDFISINSCIAVDLYGQVCSESAGTRKISGTGGHLDFVTGAYVADHGKAFLAMPSSRVDKQGIRHSNILPKFTAGDIITTPRTQAPYMVTEYGVANLSGLATWQRAEALINIAHPDVREALIQAAEAQRIWRQRNKC</sequence>
<gene>
    <name evidence="4" type="ORF">MELS_0437</name>
</gene>
<keyword evidence="4" id="KW-0378">Hydrolase</keyword>
<reference evidence="4 5" key="1">
    <citation type="journal article" date="2011" name="J. Bacteriol.">
        <title>Genome Sequence of the Ruminal Bacterium Megasphaera elsdenii.</title>
        <authorList>
            <person name="Marx H."/>
            <person name="Graf A.B."/>
            <person name="Tatto N."/>
            <person name="Thallinger G.G."/>
            <person name="Mattanovich D."/>
            <person name="Sauer M."/>
        </authorList>
    </citation>
    <scope>NUCLEOTIDE SEQUENCE [LARGE SCALE GENOMIC DNA]</scope>
    <source>
        <strain evidence="4 5">DSM 20460</strain>
    </source>
</reference>
<dbReference type="GeneID" id="97491382"/>
<dbReference type="EMBL" id="HE576794">
    <property type="protein sequence ID" value="CCC72660.1"/>
    <property type="molecule type" value="Genomic_DNA"/>
</dbReference>
<evidence type="ECO:0000313" key="5">
    <source>
        <dbReference type="Proteomes" id="UP000010111"/>
    </source>
</evidence>
<organism evidence="4 5">
    <name type="scientific">Megasphaera elsdenii DSM 20460</name>
    <dbReference type="NCBI Taxonomy" id="1064535"/>
    <lineage>
        <taxon>Bacteria</taxon>
        <taxon>Bacillati</taxon>
        <taxon>Bacillota</taxon>
        <taxon>Negativicutes</taxon>
        <taxon>Veillonellales</taxon>
        <taxon>Veillonellaceae</taxon>
        <taxon>Megasphaera</taxon>
    </lineage>
</organism>
<dbReference type="Pfam" id="PF01558">
    <property type="entry name" value="POR"/>
    <property type="match status" value="1"/>
</dbReference>
<dbReference type="RefSeq" id="WP_014015405.1">
    <property type="nucleotide sequence ID" value="NC_015873.1"/>
</dbReference>
<dbReference type="GO" id="GO:0016787">
    <property type="term" value="F:hydrolase activity"/>
    <property type="evidence" value="ECO:0007669"/>
    <property type="project" value="UniProtKB-KW"/>
</dbReference>
<feature type="domain" description="Pyruvate/ketoisovalerate oxidoreductase catalytic" evidence="2">
    <location>
        <begin position="13"/>
        <end position="135"/>
    </location>
</feature>
<dbReference type="Pfam" id="PF13336">
    <property type="entry name" value="AcetylCoA_hyd_C"/>
    <property type="match status" value="1"/>
</dbReference>
<dbReference type="PANTHER" id="PTHR21432:SF20">
    <property type="entry name" value="ACETYL-COA HYDROLASE"/>
    <property type="match status" value="1"/>
</dbReference>
<dbReference type="InterPro" id="IPR019752">
    <property type="entry name" value="Pyrv/ketoisovalerate_OxRed_cat"/>
</dbReference>
<dbReference type="HOGENOM" id="CLU_030703_1_0_9"/>
<dbReference type="InterPro" id="IPR046433">
    <property type="entry name" value="ActCoA_hydro"/>
</dbReference>
<protein>
    <submittedName>
        <fullName evidence="4">Acetyl-CoA hydrolase/transferase</fullName>
    </submittedName>
</protein>
<dbReference type="InterPro" id="IPR002869">
    <property type="entry name" value="Pyrv_flavodox_OxRed_cen"/>
</dbReference>
<dbReference type="Gene3D" id="3.30.750.70">
    <property type="entry name" value="4-hydroxybutyrate coenzyme like domains"/>
    <property type="match status" value="1"/>
</dbReference>
<dbReference type="GO" id="GO:0006083">
    <property type="term" value="P:acetate metabolic process"/>
    <property type="evidence" value="ECO:0007669"/>
    <property type="project" value="InterPro"/>
</dbReference>
<dbReference type="STRING" id="1064535.MELS_0437"/>
<keyword evidence="4" id="KW-0808">Transferase</keyword>
<dbReference type="PANTHER" id="PTHR21432">
    <property type="entry name" value="ACETYL-COA HYDROLASE-RELATED"/>
    <property type="match status" value="1"/>
</dbReference>
<dbReference type="SUPFAM" id="SSF53323">
    <property type="entry name" value="Pyruvate-ferredoxin oxidoreductase, PFOR, domain III"/>
    <property type="match status" value="1"/>
</dbReference>
<dbReference type="SUPFAM" id="SSF100950">
    <property type="entry name" value="NagB/RpiA/CoA transferase-like"/>
    <property type="match status" value="1"/>
</dbReference>
<keyword evidence="5" id="KW-1185">Reference proteome</keyword>
<evidence type="ECO:0000259" key="3">
    <source>
        <dbReference type="Pfam" id="PF13336"/>
    </source>
</evidence>
<evidence type="ECO:0000313" key="4">
    <source>
        <dbReference type="EMBL" id="CCC72660.1"/>
    </source>
</evidence>
<keyword evidence="1" id="KW-0560">Oxidoreductase</keyword>
<proteinExistence type="predicted"/>
<accession>G0VM98</accession>
<dbReference type="Gene3D" id="3.40.920.10">
    <property type="entry name" value="Pyruvate-ferredoxin oxidoreductase, PFOR, domain III"/>
    <property type="match status" value="1"/>
</dbReference>
<dbReference type="Proteomes" id="UP000010111">
    <property type="component" value="Chromosome"/>
</dbReference>
<evidence type="ECO:0000259" key="2">
    <source>
        <dbReference type="Pfam" id="PF01558"/>
    </source>
</evidence>
<dbReference type="AlphaFoldDB" id="G0VM98"/>
<dbReference type="InterPro" id="IPR026888">
    <property type="entry name" value="AcetylCoA_hyd_C"/>
</dbReference>
<dbReference type="InterPro" id="IPR038460">
    <property type="entry name" value="AcetylCoA_hyd_C_sf"/>
</dbReference>